<dbReference type="EMBL" id="JAZDQJ010000048">
    <property type="protein sequence ID" value="MEE1936959.1"/>
    <property type="molecule type" value="Genomic_DNA"/>
</dbReference>
<accession>A0ABU7HZP5</accession>
<dbReference type="InterPro" id="IPR048990">
    <property type="entry name" value="StcE_b-sandwich"/>
</dbReference>
<feature type="binding site" evidence="6">
    <location>
        <position position="311"/>
    </location>
    <ligand>
        <name>Zn(2+)</name>
        <dbReference type="ChEBI" id="CHEBI:29105"/>
        <note>catalytic</note>
    </ligand>
</feature>
<gene>
    <name evidence="8" type="ORF">V0R50_27370</name>
</gene>
<evidence type="ECO:0000256" key="3">
    <source>
        <dbReference type="ARBA" id="ARBA00022801"/>
    </source>
</evidence>
<keyword evidence="1 6" id="KW-0645">Protease</keyword>
<dbReference type="GO" id="GO:0008237">
    <property type="term" value="F:metallopeptidase activity"/>
    <property type="evidence" value="ECO:0007669"/>
    <property type="project" value="UniProtKB-KW"/>
</dbReference>
<name>A0ABU7HZP5_9PSED</name>
<dbReference type="Proteomes" id="UP001335100">
    <property type="component" value="Unassembled WGS sequence"/>
</dbReference>
<dbReference type="PROSITE" id="PS51694">
    <property type="entry name" value="PEPTIDASE_M66"/>
    <property type="match status" value="1"/>
</dbReference>
<dbReference type="InterPro" id="IPR022218">
    <property type="entry name" value="TagA_dom"/>
</dbReference>
<keyword evidence="2 6" id="KW-0479">Metal-binding</keyword>
<dbReference type="Gene3D" id="2.60.120.1230">
    <property type="match status" value="1"/>
</dbReference>
<comment type="cofactor">
    <cofactor evidence="6">
        <name>Zn(2+)</name>
        <dbReference type="ChEBI" id="CHEBI:29105"/>
    </cofactor>
    <text evidence="6">Binds 1 zinc ion per subunit.</text>
</comment>
<organism evidence="8 9">
    <name type="scientific">Pseudomonas ulcerans</name>
    <dbReference type="NCBI Taxonomy" id="3115852"/>
    <lineage>
        <taxon>Bacteria</taxon>
        <taxon>Pseudomonadati</taxon>
        <taxon>Pseudomonadota</taxon>
        <taxon>Gammaproteobacteria</taxon>
        <taxon>Pseudomonadales</taxon>
        <taxon>Pseudomonadaceae</taxon>
        <taxon>Pseudomonas</taxon>
    </lineage>
</organism>
<keyword evidence="4 6" id="KW-0862">Zinc</keyword>
<reference evidence="8 9" key="1">
    <citation type="submission" date="2024-01" db="EMBL/GenBank/DDBJ databases">
        <title>Unpublished Manusciprt.</title>
        <authorList>
            <person name="Duman M."/>
            <person name="Valdes E.G."/>
            <person name="Ajmi N."/>
            <person name="Altun S."/>
            <person name="Saticioglu I.B."/>
        </authorList>
    </citation>
    <scope>NUCLEOTIDE SEQUENCE [LARGE SCALE GENOMIC DNA]</scope>
    <source>
        <strain evidence="8 9">148P</strain>
    </source>
</reference>
<evidence type="ECO:0000313" key="9">
    <source>
        <dbReference type="Proteomes" id="UP001335100"/>
    </source>
</evidence>
<proteinExistence type="predicted"/>
<dbReference type="RefSeq" id="WP_330077624.1">
    <property type="nucleotide sequence ID" value="NZ_JAZDQJ010000048.1"/>
</dbReference>
<sequence length="653" mass="72033">MSTTQQSQYFNQTTLRNSLGSGDLEAALLFAQVSVLPQHHATTPDEFKPWLVARRKTLVLFKPLNFSSPLTVVMMTVDGQFTTVMAYPHGLPTVTERSSDSAYANNAYGELFWSAVIPAKYVERGMRLEFKAAGMEGTHHATNIGAAGELLLNTIDIGMLTPNRRLFIDEFSPERQRQFFQTTPCSRLVVNQYEPVHFEVIELPDGTRYTDHSATKGGWLEGDLRELIGKQLVSLGINNAALGIHSSPGSGEDGLNRHWVVAQLTAHSSVGNYTNGRVVHGGSGGGSMVTLERCSGNEFSHEIGHNYGLGHYPGGFAGTVHRAAASPNSTWGWDSDKNVFLPNFHKNRSGESTCQDGECEAPFHGHAFGRDTMGDGYPLFPQTNEYTMLTPYSQRVAQTFMESRAVFSKTSSTGYRKWDPVTTRMVEWGELYRATPEEAGGGGLARLFKTFQRVEVDIFDGQWAAQIYLPTAGSANIGKEARIIHQATWDTTLHLNGSTLLLKRGDVWNFVYHDGSWQLFEEFPGHVAGRPQAIGVPATTLLGYYDPDLQRAGIVYPALHCVYGVTHVTASDAEVENARCYAVVNNSKDEELRFILHGTRLKAGELNRFHFNVPQDFQATHLRVICNGTRNVYGVLAPPKGTARVTFSGSDPD</sequence>
<dbReference type="InterPro" id="IPR051256">
    <property type="entry name" value="Dictomallein"/>
</dbReference>
<keyword evidence="5 6" id="KW-0482">Metalloprotease</keyword>
<dbReference type="Pfam" id="PF20944">
    <property type="entry name" value="StcE_b-sandwich"/>
    <property type="match status" value="1"/>
</dbReference>
<evidence type="ECO:0000313" key="8">
    <source>
        <dbReference type="EMBL" id="MEE1936959.1"/>
    </source>
</evidence>
<feature type="domain" description="Peptidase M66" evidence="7">
    <location>
        <begin position="149"/>
        <end position="407"/>
    </location>
</feature>
<dbReference type="InterPro" id="IPR019503">
    <property type="entry name" value="Peptidase_M66_dom"/>
</dbReference>
<evidence type="ECO:0000256" key="2">
    <source>
        <dbReference type="ARBA" id="ARBA00022723"/>
    </source>
</evidence>
<protein>
    <submittedName>
        <fullName evidence="8">M66 family metalloprotease</fullName>
    </submittedName>
</protein>
<evidence type="ECO:0000256" key="4">
    <source>
        <dbReference type="ARBA" id="ARBA00022833"/>
    </source>
</evidence>
<dbReference type="Pfam" id="PF12561">
    <property type="entry name" value="TagA"/>
    <property type="match status" value="1"/>
</dbReference>
<evidence type="ECO:0000256" key="1">
    <source>
        <dbReference type="ARBA" id="ARBA00022670"/>
    </source>
</evidence>
<dbReference type="PANTHER" id="PTHR39540">
    <property type="match status" value="1"/>
</dbReference>
<keyword evidence="3 6" id="KW-0378">Hydrolase</keyword>
<keyword evidence="9" id="KW-1185">Reference proteome</keyword>
<dbReference type="Pfam" id="PF10462">
    <property type="entry name" value="Peptidase_M66"/>
    <property type="match status" value="1"/>
</dbReference>
<comment type="caution">
    <text evidence="8">The sequence shown here is derived from an EMBL/GenBank/DDBJ whole genome shotgun (WGS) entry which is preliminary data.</text>
</comment>
<evidence type="ECO:0000256" key="5">
    <source>
        <dbReference type="ARBA" id="ARBA00023049"/>
    </source>
</evidence>
<feature type="active site" evidence="6">
    <location>
        <position position="302"/>
    </location>
</feature>
<dbReference type="PANTHER" id="PTHR39540:SF1">
    <property type="entry name" value="DICTOMALLEIN-1-RELATED"/>
    <property type="match status" value="1"/>
</dbReference>
<evidence type="ECO:0000259" key="7">
    <source>
        <dbReference type="PROSITE" id="PS51694"/>
    </source>
</evidence>
<feature type="binding site" evidence="6">
    <location>
        <position position="305"/>
    </location>
    <ligand>
        <name>Zn(2+)</name>
        <dbReference type="ChEBI" id="CHEBI:29105"/>
        <note>catalytic</note>
    </ligand>
</feature>
<feature type="binding site" evidence="6">
    <location>
        <position position="301"/>
    </location>
    <ligand>
        <name>Zn(2+)</name>
        <dbReference type="ChEBI" id="CHEBI:29105"/>
        <note>catalytic</note>
    </ligand>
</feature>
<evidence type="ECO:0000256" key="6">
    <source>
        <dbReference type="PROSITE-ProRule" id="PRU01031"/>
    </source>
</evidence>